<dbReference type="EMBL" id="JAEUBD010000526">
    <property type="protein sequence ID" value="KAH3674122.1"/>
    <property type="molecule type" value="Genomic_DNA"/>
</dbReference>
<reference evidence="2" key="2">
    <citation type="submission" date="2021-01" db="EMBL/GenBank/DDBJ databases">
        <authorList>
            <person name="Schikora-Tamarit M.A."/>
        </authorList>
    </citation>
    <scope>NUCLEOTIDE SEQUENCE</scope>
    <source>
        <strain evidence="2">NCAIM Y.01608</strain>
    </source>
</reference>
<protein>
    <submittedName>
        <fullName evidence="2">Uncharacterized protein</fullName>
    </submittedName>
</protein>
<feature type="compositionally biased region" description="Low complexity" evidence="1">
    <location>
        <begin position="14"/>
        <end position="53"/>
    </location>
</feature>
<name>A0A9P8PLK7_9ASCO</name>
<dbReference type="AlphaFoldDB" id="A0A9P8PLK7"/>
<dbReference type="Proteomes" id="UP000788993">
    <property type="component" value="Unassembled WGS sequence"/>
</dbReference>
<feature type="region of interest" description="Disordered" evidence="1">
    <location>
        <begin position="10"/>
        <end position="53"/>
    </location>
</feature>
<evidence type="ECO:0000313" key="2">
    <source>
        <dbReference type="EMBL" id="KAH3674122.1"/>
    </source>
</evidence>
<evidence type="ECO:0000313" key="3">
    <source>
        <dbReference type="Proteomes" id="UP000788993"/>
    </source>
</evidence>
<evidence type="ECO:0000256" key="1">
    <source>
        <dbReference type="SAM" id="MobiDB-lite"/>
    </source>
</evidence>
<reference evidence="2" key="1">
    <citation type="journal article" date="2021" name="Open Biol.">
        <title>Shared evolutionary footprints suggest mitochondrial oxidative damage underlies multiple complex I losses in fungi.</title>
        <authorList>
            <person name="Schikora-Tamarit M.A."/>
            <person name="Marcet-Houben M."/>
            <person name="Nosek J."/>
            <person name="Gabaldon T."/>
        </authorList>
    </citation>
    <scope>NUCLEOTIDE SEQUENCE</scope>
    <source>
        <strain evidence="2">NCAIM Y.01608</strain>
    </source>
</reference>
<sequence>MYPAAHLEFLTQFPSSPDRAPTSSTSSSTASSSTSTSSSSSPKSHPSSSAIGSASSNKFSSSTEAANLSVAVASVCGWSSMDKPSKLPRRACSNLCRGICKWEKASFDEGVDSFFNRVQVKTVLEQRRVVASCLRNLLHFGKLFSLTSDKVQERKLFEFLELLVNKFDNRNIALQKGLLAKFFPNDWVVKFLGFFQSNVQVVTFYGKFKSGLRIFNKLQCNFRISLSLQVADNVLTHEVRSLDNSKHLIEILVHQCFLESVFSRVNGHNFHLALSVQTETLSA</sequence>
<proteinExistence type="predicted"/>
<gene>
    <name evidence="2" type="ORF">OGATHE_002102</name>
</gene>
<organism evidence="2 3">
    <name type="scientific">Ogataea polymorpha</name>
    <dbReference type="NCBI Taxonomy" id="460523"/>
    <lineage>
        <taxon>Eukaryota</taxon>
        <taxon>Fungi</taxon>
        <taxon>Dikarya</taxon>
        <taxon>Ascomycota</taxon>
        <taxon>Saccharomycotina</taxon>
        <taxon>Pichiomycetes</taxon>
        <taxon>Pichiales</taxon>
        <taxon>Pichiaceae</taxon>
        <taxon>Ogataea</taxon>
    </lineage>
</organism>
<accession>A0A9P8PLK7</accession>
<keyword evidence="3" id="KW-1185">Reference proteome</keyword>
<comment type="caution">
    <text evidence="2">The sequence shown here is derived from an EMBL/GenBank/DDBJ whole genome shotgun (WGS) entry which is preliminary data.</text>
</comment>